<proteinExistence type="predicted"/>
<evidence type="ECO:0000313" key="2">
    <source>
        <dbReference type="EMBL" id="CAL6066470.1"/>
    </source>
</evidence>
<sequence length="167" mass="19663">MTTDFVQSAKQCLFDLTRYDIDNISETLLLTSILCLQEPVYNRFLLEMSYHLNLPVNAISAHLFTLSNIYLTNTSFISTNSNSFTSLSSFSSHIDFEFVFPQIFLMVVEEITNIKMNSIYGALNFQLQKENYFFWKLVQKRIPEFTEAQLKTYYYKLCEQQTENLKM</sequence>
<protein>
    <submittedName>
        <fullName evidence="2">Hypothetical_protein</fullName>
    </submittedName>
</protein>
<dbReference type="Proteomes" id="UP001642409">
    <property type="component" value="Unassembled WGS sequence"/>
</dbReference>
<dbReference type="EMBL" id="CAXDID020000261">
    <property type="protein sequence ID" value="CAL6066470.1"/>
    <property type="molecule type" value="Genomic_DNA"/>
</dbReference>
<evidence type="ECO:0000313" key="3">
    <source>
        <dbReference type="Proteomes" id="UP001642409"/>
    </source>
</evidence>
<dbReference type="EMBL" id="CATOUU010000264">
    <property type="protein sequence ID" value="CAI9922886.1"/>
    <property type="molecule type" value="Genomic_DNA"/>
</dbReference>
<dbReference type="AlphaFoldDB" id="A0AA86TNH9"/>
<gene>
    <name evidence="1" type="ORF">HINF_LOCUS10531</name>
    <name evidence="2" type="ORF">HINF_LOCUS52381</name>
</gene>
<name>A0AA86TNH9_9EUKA</name>
<evidence type="ECO:0000313" key="1">
    <source>
        <dbReference type="EMBL" id="CAI9922886.1"/>
    </source>
</evidence>
<reference evidence="2 3" key="2">
    <citation type="submission" date="2024-07" db="EMBL/GenBank/DDBJ databases">
        <authorList>
            <person name="Akdeniz Z."/>
        </authorList>
    </citation>
    <scope>NUCLEOTIDE SEQUENCE [LARGE SCALE GENOMIC DNA]</scope>
</reference>
<organism evidence="1">
    <name type="scientific">Hexamita inflata</name>
    <dbReference type="NCBI Taxonomy" id="28002"/>
    <lineage>
        <taxon>Eukaryota</taxon>
        <taxon>Metamonada</taxon>
        <taxon>Diplomonadida</taxon>
        <taxon>Hexamitidae</taxon>
        <taxon>Hexamitinae</taxon>
        <taxon>Hexamita</taxon>
    </lineage>
</organism>
<comment type="caution">
    <text evidence="1">The sequence shown here is derived from an EMBL/GenBank/DDBJ whole genome shotgun (WGS) entry which is preliminary data.</text>
</comment>
<accession>A0AA86TNH9</accession>
<reference evidence="1" key="1">
    <citation type="submission" date="2023-06" db="EMBL/GenBank/DDBJ databases">
        <authorList>
            <person name="Kurt Z."/>
        </authorList>
    </citation>
    <scope>NUCLEOTIDE SEQUENCE</scope>
</reference>
<keyword evidence="3" id="KW-1185">Reference proteome</keyword>